<dbReference type="AlphaFoldDB" id="A0A5D3WR22"/>
<feature type="domain" description="Mannosyl-glycoprotein endo-beta-N-acetylglucosamidase-like" evidence="2">
    <location>
        <begin position="157"/>
        <end position="288"/>
    </location>
</feature>
<keyword evidence="1" id="KW-0732">Signal</keyword>
<feature type="signal peptide" evidence="1">
    <location>
        <begin position="1"/>
        <end position="19"/>
    </location>
</feature>
<evidence type="ECO:0000256" key="1">
    <source>
        <dbReference type="SAM" id="SignalP"/>
    </source>
</evidence>
<dbReference type="Gene3D" id="1.10.530.10">
    <property type="match status" value="1"/>
</dbReference>
<dbReference type="GO" id="GO:0004040">
    <property type="term" value="F:amidase activity"/>
    <property type="evidence" value="ECO:0007669"/>
    <property type="project" value="InterPro"/>
</dbReference>
<dbReference type="PANTHER" id="PTHR40572:SF1">
    <property type="entry name" value="PROTEIN BAX"/>
    <property type="match status" value="1"/>
</dbReference>
<reference evidence="3 4" key="1">
    <citation type="submission" date="2019-07" db="EMBL/GenBank/DDBJ databases">
        <title>Genomic Encyclopedia of Type Strains, Phase IV (KMG-IV): sequencing the most valuable type-strain genomes for metagenomic binning, comparative biology and taxonomic classification.</title>
        <authorList>
            <person name="Goeker M."/>
        </authorList>
    </citation>
    <scope>NUCLEOTIDE SEQUENCE [LARGE SCALE GENOMIC DNA]</scope>
    <source>
        <strain evidence="3 4">SS015</strain>
    </source>
</reference>
<dbReference type="PANTHER" id="PTHR40572">
    <property type="entry name" value="PROTEIN BAX"/>
    <property type="match status" value="1"/>
</dbReference>
<proteinExistence type="predicted"/>
<name>A0A5D3WR22_9BACT</name>
<organism evidence="3 4">
    <name type="scientific">Geothermobacter ehrlichii</name>
    <dbReference type="NCBI Taxonomy" id="213224"/>
    <lineage>
        <taxon>Bacteria</taxon>
        <taxon>Pseudomonadati</taxon>
        <taxon>Thermodesulfobacteriota</taxon>
        <taxon>Desulfuromonadia</taxon>
        <taxon>Desulfuromonadales</taxon>
        <taxon>Geothermobacteraceae</taxon>
        <taxon>Geothermobacter</taxon>
    </lineage>
</organism>
<dbReference type="RefSeq" id="WP_187426597.1">
    <property type="nucleotide sequence ID" value="NZ_VNIB01000001.1"/>
</dbReference>
<evidence type="ECO:0000313" key="3">
    <source>
        <dbReference type="EMBL" id="TYP00240.1"/>
    </source>
</evidence>
<dbReference type="Proteomes" id="UP000324159">
    <property type="component" value="Unassembled WGS sequence"/>
</dbReference>
<dbReference type="InterPro" id="IPR053195">
    <property type="entry name" value="Bax-like"/>
</dbReference>
<comment type="caution">
    <text evidence="3">The sequence shown here is derived from an EMBL/GenBank/DDBJ whole genome shotgun (WGS) entry which is preliminary data.</text>
</comment>
<accession>A0A5D3WR22</accession>
<evidence type="ECO:0000259" key="2">
    <source>
        <dbReference type="Pfam" id="PF01832"/>
    </source>
</evidence>
<dbReference type="EMBL" id="VNIB01000001">
    <property type="protein sequence ID" value="TYP00240.1"/>
    <property type="molecule type" value="Genomic_DNA"/>
</dbReference>
<dbReference type="InterPro" id="IPR002901">
    <property type="entry name" value="MGlyc_endo_b_GlcNAc-like_dom"/>
</dbReference>
<evidence type="ECO:0000313" key="4">
    <source>
        <dbReference type="Proteomes" id="UP000324159"/>
    </source>
</evidence>
<gene>
    <name evidence="3" type="ORF">EDC39_101401</name>
</gene>
<keyword evidence="4" id="KW-1185">Reference proteome</keyword>
<feature type="chain" id="PRO_5022957186" evidence="1">
    <location>
        <begin position="20"/>
        <end position="317"/>
    </location>
</feature>
<dbReference type="PROSITE" id="PS51257">
    <property type="entry name" value="PROKAR_LIPOPROTEIN"/>
    <property type="match status" value="1"/>
</dbReference>
<protein>
    <submittedName>
        <fullName evidence="3">Bax protein</fullName>
    </submittedName>
</protein>
<sequence length="317" mass="36179">MKKTFSLTLIFLLVLPALLSGGCREPTGDGQVELLIPPRVIAPKSYTELADIFNRLDYDLDTLDRGVPPLLLQRFPPDMGRIPTVGEKKRLFYLGLLPMALMLNEEIRLERKRLQRILGRVSAKRPLSIVDRAFLDSLQQAYHVRGDVLRSAAVREKLLRRVDMIPVELLLAQAANESAYGTSRFCLAANNLFGEWTFVPGTGIVPEGRPAGETYEVRVFSSLYESLRSYARNINTHWAYESLRRERERLRREGLPLSGTQLAGGLHLYSTRRQAYVDDIRALIRHNRLERLARSELRPSLRRKLYGRQDTLVAVAQ</sequence>
<dbReference type="Pfam" id="PF01832">
    <property type="entry name" value="Glucosaminidase"/>
    <property type="match status" value="1"/>
</dbReference>